<proteinExistence type="predicted"/>
<gene>
    <name evidence="1" type="ORF">GCM10025868_15460</name>
</gene>
<dbReference type="EMBL" id="BSUZ01000001">
    <property type="protein sequence ID" value="GMA86296.1"/>
    <property type="molecule type" value="Genomic_DNA"/>
</dbReference>
<name>A0ABQ6JFF0_9ACTN</name>
<protein>
    <submittedName>
        <fullName evidence="1">Uncharacterized protein</fullName>
    </submittedName>
</protein>
<evidence type="ECO:0000313" key="2">
    <source>
        <dbReference type="Proteomes" id="UP001157017"/>
    </source>
</evidence>
<sequence>MPKTKRPGFRPVVRKSPTFGRGVHVLTTVPFVVHAGGQGVAQAGADDEQFERPRSETECRCPVTSLFERSGLDLDSEWTREPLSA</sequence>
<dbReference type="Proteomes" id="UP001157017">
    <property type="component" value="Unassembled WGS sequence"/>
</dbReference>
<keyword evidence="2" id="KW-1185">Reference proteome</keyword>
<reference evidence="2" key="1">
    <citation type="journal article" date="2019" name="Int. J. Syst. Evol. Microbiol.">
        <title>The Global Catalogue of Microorganisms (GCM) 10K type strain sequencing project: providing services to taxonomists for standard genome sequencing and annotation.</title>
        <authorList>
            <consortium name="The Broad Institute Genomics Platform"/>
            <consortium name="The Broad Institute Genome Sequencing Center for Infectious Disease"/>
            <person name="Wu L."/>
            <person name="Ma J."/>
        </authorList>
    </citation>
    <scope>NUCLEOTIDE SEQUENCE [LARGE SCALE GENOMIC DNA]</scope>
    <source>
        <strain evidence="2">NBRC 108730</strain>
    </source>
</reference>
<accession>A0ABQ6JFF0</accession>
<comment type="caution">
    <text evidence="1">The sequence shown here is derived from an EMBL/GenBank/DDBJ whole genome shotgun (WGS) entry which is preliminary data.</text>
</comment>
<evidence type="ECO:0000313" key="1">
    <source>
        <dbReference type="EMBL" id="GMA86296.1"/>
    </source>
</evidence>
<organism evidence="1 2">
    <name type="scientific">Angustibacter aerolatus</name>
    <dbReference type="NCBI Taxonomy" id="1162965"/>
    <lineage>
        <taxon>Bacteria</taxon>
        <taxon>Bacillati</taxon>
        <taxon>Actinomycetota</taxon>
        <taxon>Actinomycetes</taxon>
        <taxon>Kineosporiales</taxon>
        <taxon>Kineosporiaceae</taxon>
    </lineage>
</organism>